<gene>
    <name evidence="2" type="ORF">LR48_Vigan07g254100</name>
</gene>
<dbReference type="AlphaFoldDB" id="A0A0L9V1T7"/>
<accession>A0A0L9V1T7</accession>
<reference evidence="3" key="1">
    <citation type="journal article" date="2015" name="Proc. Natl. Acad. Sci. U.S.A.">
        <title>Genome sequencing of adzuki bean (Vigna angularis) provides insight into high starch and low fat accumulation and domestication.</title>
        <authorList>
            <person name="Yang K."/>
            <person name="Tian Z."/>
            <person name="Chen C."/>
            <person name="Luo L."/>
            <person name="Zhao B."/>
            <person name="Wang Z."/>
            <person name="Yu L."/>
            <person name="Li Y."/>
            <person name="Sun Y."/>
            <person name="Li W."/>
            <person name="Chen Y."/>
            <person name="Li Y."/>
            <person name="Zhang Y."/>
            <person name="Ai D."/>
            <person name="Zhao J."/>
            <person name="Shang C."/>
            <person name="Ma Y."/>
            <person name="Wu B."/>
            <person name="Wang M."/>
            <person name="Gao L."/>
            <person name="Sun D."/>
            <person name="Zhang P."/>
            <person name="Guo F."/>
            <person name="Wang W."/>
            <person name="Li Y."/>
            <person name="Wang J."/>
            <person name="Varshney R.K."/>
            <person name="Wang J."/>
            <person name="Ling H.Q."/>
            <person name="Wan P."/>
        </authorList>
    </citation>
    <scope>NUCLEOTIDE SEQUENCE</scope>
    <source>
        <strain evidence="3">cv. Jingnong 6</strain>
    </source>
</reference>
<dbReference type="EMBL" id="CM003377">
    <property type="protein sequence ID" value="KOM48837.1"/>
    <property type="molecule type" value="Genomic_DNA"/>
</dbReference>
<evidence type="ECO:0000313" key="3">
    <source>
        <dbReference type="Proteomes" id="UP000053144"/>
    </source>
</evidence>
<protein>
    <submittedName>
        <fullName evidence="2">Uncharacterized protein</fullName>
    </submittedName>
</protein>
<feature type="compositionally biased region" description="Polar residues" evidence="1">
    <location>
        <begin position="1"/>
        <end position="12"/>
    </location>
</feature>
<feature type="compositionally biased region" description="Basic and acidic residues" evidence="1">
    <location>
        <begin position="66"/>
        <end position="78"/>
    </location>
</feature>
<sequence length="114" mass="12821">MQDTRTIRTSVQDSERSSKREERALVQESGRSSRRTLVPEAGARPREGDARPEAAGARPRSRRSSMQKEDVRPGEVVRPRQRTLVQPGRSGRSSSQAEDARPVRSSRKEDARPD</sequence>
<proteinExistence type="predicted"/>
<evidence type="ECO:0000256" key="1">
    <source>
        <dbReference type="SAM" id="MobiDB-lite"/>
    </source>
</evidence>
<feature type="region of interest" description="Disordered" evidence="1">
    <location>
        <begin position="1"/>
        <end position="114"/>
    </location>
</feature>
<evidence type="ECO:0000313" key="2">
    <source>
        <dbReference type="EMBL" id="KOM48837.1"/>
    </source>
</evidence>
<name>A0A0L9V1T7_PHAAN</name>
<feature type="compositionally biased region" description="Basic and acidic residues" evidence="1">
    <location>
        <begin position="43"/>
        <end position="52"/>
    </location>
</feature>
<feature type="compositionally biased region" description="Basic and acidic residues" evidence="1">
    <location>
        <begin position="13"/>
        <end position="25"/>
    </location>
</feature>
<feature type="compositionally biased region" description="Basic and acidic residues" evidence="1">
    <location>
        <begin position="98"/>
        <end position="114"/>
    </location>
</feature>
<organism evidence="2 3">
    <name type="scientific">Phaseolus angularis</name>
    <name type="common">Azuki bean</name>
    <name type="synonym">Vigna angularis</name>
    <dbReference type="NCBI Taxonomy" id="3914"/>
    <lineage>
        <taxon>Eukaryota</taxon>
        <taxon>Viridiplantae</taxon>
        <taxon>Streptophyta</taxon>
        <taxon>Embryophyta</taxon>
        <taxon>Tracheophyta</taxon>
        <taxon>Spermatophyta</taxon>
        <taxon>Magnoliopsida</taxon>
        <taxon>eudicotyledons</taxon>
        <taxon>Gunneridae</taxon>
        <taxon>Pentapetalae</taxon>
        <taxon>rosids</taxon>
        <taxon>fabids</taxon>
        <taxon>Fabales</taxon>
        <taxon>Fabaceae</taxon>
        <taxon>Papilionoideae</taxon>
        <taxon>50 kb inversion clade</taxon>
        <taxon>NPAAA clade</taxon>
        <taxon>indigoferoid/millettioid clade</taxon>
        <taxon>Phaseoleae</taxon>
        <taxon>Vigna</taxon>
    </lineage>
</organism>
<dbReference type="Gramene" id="KOM48837">
    <property type="protein sequence ID" value="KOM48837"/>
    <property type="gene ID" value="LR48_Vigan07g254100"/>
</dbReference>
<dbReference type="Proteomes" id="UP000053144">
    <property type="component" value="Chromosome 7"/>
</dbReference>